<dbReference type="InterPro" id="IPR010994">
    <property type="entry name" value="RuvA_2-like"/>
</dbReference>
<name>L8GYR0_ACACF</name>
<evidence type="ECO:0000259" key="11">
    <source>
        <dbReference type="SMART" id="SM00532"/>
    </source>
</evidence>
<dbReference type="PIRSF" id="PIRSF001604">
    <property type="entry name" value="LigA"/>
    <property type="match status" value="1"/>
</dbReference>
<dbReference type="Pfam" id="PF12826">
    <property type="entry name" value="HHH_2"/>
    <property type="match status" value="1"/>
</dbReference>
<dbReference type="NCBIfam" id="NF005932">
    <property type="entry name" value="PRK07956.1"/>
    <property type="match status" value="1"/>
</dbReference>
<dbReference type="GO" id="GO:0006260">
    <property type="term" value="P:DNA replication"/>
    <property type="evidence" value="ECO:0007669"/>
    <property type="project" value="UniProtKB-KW"/>
</dbReference>
<feature type="domain" description="NAD-dependent DNA ligase N-terminal" evidence="11">
    <location>
        <begin position="1"/>
        <end position="474"/>
    </location>
</feature>
<dbReference type="GO" id="GO:0046872">
    <property type="term" value="F:metal ion binding"/>
    <property type="evidence" value="ECO:0007669"/>
    <property type="project" value="UniProtKB-KW"/>
</dbReference>
<dbReference type="InterPro" id="IPR036420">
    <property type="entry name" value="BRCT_dom_sf"/>
</dbReference>
<evidence type="ECO:0000256" key="5">
    <source>
        <dbReference type="ARBA" id="ARBA00022763"/>
    </source>
</evidence>
<keyword evidence="4" id="KW-0479">Metal-binding</keyword>
<dbReference type="InterPro" id="IPR004150">
    <property type="entry name" value="NAD_DNA_ligase_OB"/>
</dbReference>
<dbReference type="Gene3D" id="1.10.150.20">
    <property type="entry name" value="5' to 3' exonuclease, C-terminal subdomain"/>
    <property type="match status" value="2"/>
</dbReference>
<gene>
    <name evidence="12" type="ORF">ACA1_138460</name>
</gene>
<dbReference type="InterPro" id="IPR001357">
    <property type="entry name" value="BRCT_dom"/>
</dbReference>
<keyword evidence="5" id="KW-0227">DNA damage</keyword>
<evidence type="ECO:0000256" key="8">
    <source>
        <dbReference type="ARBA" id="ARBA00023027"/>
    </source>
</evidence>
<dbReference type="HAMAP" id="MF_01588">
    <property type="entry name" value="DNA_ligase_A"/>
    <property type="match status" value="1"/>
</dbReference>
<dbReference type="VEuPathDB" id="AmoebaDB:ACA1_138460"/>
<keyword evidence="13" id="KW-1185">Reference proteome</keyword>
<dbReference type="NCBIfam" id="TIGR00575">
    <property type="entry name" value="dnlj"/>
    <property type="match status" value="1"/>
</dbReference>
<dbReference type="KEGG" id="acan:ACA1_138460"/>
<evidence type="ECO:0000256" key="6">
    <source>
        <dbReference type="ARBA" id="ARBA00022833"/>
    </source>
</evidence>
<dbReference type="InterPro" id="IPR041663">
    <property type="entry name" value="DisA/LigA_HHH"/>
</dbReference>
<dbReference type="Pfam" id="PF00533">
    <property type="entry name" value="BRCT"/>
    <property type="match status" value="1"/>
</dbReference>
<dbReference type="GO" id="GO:0003911">
    <property type="term" value="F:DNA ligase (NAD+) activity"/>
    <property type="evidence" value="ECO:0007669"/>
    <property type="project" value="UniProtKB-EC"/>
</dbReference>
<keyword evidence="7" id="KW-0460">Magnesium</keyword>
<keyword evidence="6" id="KW-0862">Zinc</keyword>
<dbReference type="InterPro" id="IPR033136">
    <property type="entry name" value="DNA_ligase_CS"/>
</dbReference>
<dbReference type="SUPFAM" id="SSF47781">
    <property type="entry name" value="RuvA domain 2-like"/>
    <property type="match status" value="1"/>
</dbReference>
<dbReference type="Pfam" id="PF03120">
    <property type="entry name" value="OB_DNA_ligase"/>
    <property type="match status" value="1"/>
</dbReference>
<evidence type="ECO:0000256" key="9">
    <source>
        <dbReference type="ARBA" id="ARBA00023204"/>
    </source>
</evidence>
<dbReference type="Gene3D" id="2.40.50.140">
    <property type="entry name" value="Nucleic acid-binding proteins"/>
    <property type="match status" value="1"/>
</dbReference>
<dbReference type="GeneID" id="14919186"/>
<dbReference type="CDD" id="cd17748">
    <property type="entry name" value="BRCT_DNA_ligase_like"/>
    <property type="match status" value="1"/>
</dbReference>
<evidence type="ECO:0000256" key="7">
    <source>
        <dbReference type="ARBA" id="ARBA00022842"/>
    </source>
</evidence>
<dbReference type="OMA" id="HDVEHEI"/>
<reference evidence="12 13" key="1">
    <citation type="journal article" date="2013" name="Genome Biol.">
        <title>Genome of Acanthamoeba castellanii highlights extensive lateral gene transfer and early evolution of tyrosine kinase signaling.</title>
        <authorList>
            <person name="Clarke M."/>
            <person name="Lohan A.J."/>
            <person name="Liu B."/>
            <person name="Lagkouvardos I."/>
            <person name="Roy S."/>
            <person name="Zafar N."/>
            <person name="Bertelli C."/>
            <person name="Schilde C."/>
            <person name="Kianianmomeni A."/>
            <person name="Burglin T.R."/>
            <person name="Frech C."/>
            <person name="Turcotte B."/>
            <person name="Kopec K.O."/>
            <person name="Synnott J.M."/>
            <person name="Choo C."/>
            <person name="Paponov I."/>
            <person name="Finkler A."/>
            <person name="Soon Heng Tan C."/>
            <person name="Hutchins A.P."/>
            <person name="Weinmeier T."/>
            <person name="Rattei T."/>
            <person name="Chu J.S."/>
            <person name="Gimenez G."/>
            <person name="Irimia M."/>
            <person name="Rigden D.J."/>
            <person name="Fitzpatrick D.A."/>
            <person name="Lorenzo-Morales J."/>
            <person name="Bateman A."/>
            <person name="Chiu C.H."/>
            <person name="Tang P."/>
            <person name="Hegemann P."/>
            <person name="Fromm H."/>
            <person name="Raoult D."/>
            <person name="Greub G."/>
            <person name="Miranda-Saavedra D."/>
            <person name="Chen N."/>
            <person name="Nash P."/>
            <person name="Ginger M.L."/>
            <person name="Horn M."/>
            <person name="Schaap P."/>
            <person name="Caler L."/>
            <person name="Loftus B."/>
        </authorList>
    </citation>
    <scope>NUCLEOTIDE SEQUENCE [LARGE SCALE GENOMIC DNA]</scope>
    <source>
        <strain evidence="12 13">Neff</strain>
    </source>
</reference>
<evidence type="ECO:0000313" key="13">
    <source>
        <dbReference type="Proteomes" id="UP000011083"/>
    </source>
</evidence>
<dbReference type="Proteomes" id="UP000011083">
    <property type="component" value="Unassembled WGS sequence"/>
</dbReference>
<keyword evidence="2 12" id="KW-0436">Ligase</keyword>
<dbReference type="SMART" id="SM00532">
    <property type="entry name" value="LIGANc"/>
    <property type="match status" value="1"/>
</dbReference>
<dbReference type="InterPro" id="IPR012340">
    <property type="entry name" value="NA-bd_OB-fold"/>
</dbReference>
<keyword evidence="8" id="KW-0520">NAD</keyword>
<evidence type="ECO:0000256" key="3">
    <source>
        <dbReference type="ARBA" id="ARBA00022705"/>
    </source>
</evidence>
<dbReference type="InterPro" id="IPR013840">
    <property type="entry name" value="DNAligase_N"/>
</dbReference>
<accession>L8GYR0</accession>
<dbReference type="EMBL" id="KB007956">
    <property type="protein sequence ID" value="ELR18424.1"/>
    <property type="molecule type" value="Genomic_DNA"/>
</dbReference>
<sequence>MEELARRIETANRSYYAASADQQLSDPGQDGMSDAEYDALFDELKRLEERFPQVAAAIFTADRPSPTQQVGYRPLTEESGLLEHATPMLSLANTYDPQELAQFDTRVRKLISAAPASPDVQKPIEYVAELKYDGVAVSLHYQDGKLVRALSRGDGRVGEDITGKVKRLTGGVPMRVDVSSLPTKNFEVRGELVMSKEQFASLNAAQREVGEREYSNPRNLVAGVLNRKQDTDLGLRKKPFNLICYTLMSLSDEGEAGLPPSHQARLEWLDRRGFTVDSRATLCGDLASMVKFVGEWDNTELRDAFPYLIDGVVVKVNAIAQQQALGANNRAPKWAVAYKFGASKAVTQLLDIVYQVGRSGKVTPVAELHPVHLMGSLISRATLHNTAYVEHLALKKGNMVTVEKAADVIPKVSGVVAMNDNNDNGGVDELTKAPRCPCERRVALVREDIDLHCREPSCPEVAVAKIVHFASKQAMDIEGLGEGLVRDLFRQGLLRSAVDIYSLLDDDDNDAGDVSKRAALGERKGWGEKKIANLLRSVEQSRHSRDLSSFLFALGIPHLGKHTAQLLADHFKSFESLMAATEEDLRGMHGVGDIISSSVAHFLHDPKNREDLQRLYAICKPKENTERSRARAARANGEEKPPTCSVSFTGTLSGMARHEASAAAVSALGAVVKPSVTRGLTMLVCGDKPSPAKVKKARELGVEIVSEEQFRALLLRQRQSPEPPQ</sequence>
<dbReference type="SUPFAM" id="SSF56091">
    <property type="entry name" value="DNA ligase/mRNA capping enzyme, catalytic domain"/>
    <property type="match status" value="1"/>
</dbReference>
<dbReference type="AlphaFoldDB" id="L8GYR0"/>
<protein>
    <recommendedName>
        <fullName evidence="1">DNA ligase (NAD(+))</fullName>
        <ecNumber evidence="1">6.5.1.2</ecNumber>
    </recommendedName>
</protein>
<organism evidence="12 13">
    <name type="scientific">Acanthamoeba castellanii (strain ATCC 30010 / Neff)</name>
    <dbReference type="NCBI Taxonomy" id="1257118"/>
    <lineage>
        <taxon>Eukaryota</taxon>
        <taxon>Amoebozoa</taxon>
        <taxon>Discosea</taxon>
        <taxon>Longamoebia</taxon>
        <taxon>Centramoebida</taxon>
        <taxon>Acanthamoebidae</taxon>
        <taxon>Acanthamoeba</taxon>
    </lineage>
</organism>
<dbReference type="SUPFAM" id="SSF50249">
    <property type="entry name" value="Nucleic acid-binding proteins"/>
    <property type="match status" value="1"/>
</dbReference>
<dbReference type="EC" id="6.5.1.2" evidence="1"/>
<keyword evidence="9" id="KW-0234">DNA repair</keyword>
<evidence type="ECO:0000313" key="12">
    <source>
        <dbReference type="EMBL" id="ELR18424.1"/>
    </source>
</evidence>
<proteinExistence type="inferred from homology"/>
<dbReference type="SUPFAM" id="SSF52113">
    <property type="entry name" value="BRCT domain"/>
    <property type="match status" value="1"/>
</dbReference>
<dbReference type="GO" id="GO:0006281">
    <property type="term" value="P:DNA repair"/>
    <property type="evidence" value="ECO:0007669"/>
    <property type="project" value="UniProtKB-KW"/>
</dbReference>
<dbReference type="Gene3D" id="3.30.470.30">
    <property type="entry name" value="DNA ligase/mRNA capping enzyme"/>
    <property type="match status" value="1"/>
</dbReference>
<dbReference type="CDD" id="cd00114">
    <property type="entry name" value="LIGANc"/>
    <property type="match status" value="1"/>
</dbReference>
<dbReference type="RefSeq" id="XP_004340452.1">
    <property type="nucleotide sequence ID" value="XM_004340404.1"/>
</dbReference>
<dbReference type="Pfam" id="PF01653">
    <property type="entry name" value="DNA_ligase_aden"/>
    <property type="match status" value="1"/>
</dbReference>
<evidence type="ECO:0000256" key="4">
    <source>
        <dbReference type="ARBA" id="ARBA00022723"/>
    </source>
</evidence>
<dbReference type="InterPro" id="IPR013839">
    <property type="entry name" value="DNAligase_adenylation"/>
</dbReference>
<dbReference type="PROSITE" id="PS01056">
    <property type="entry name" value="DNA_LIGASE_N2"/>
    <property type="match status" value="1"/>
</dbReference>
<evidence type="ECO:0000256" key="10">
    <source>
        <dbReference type="ARBA" id="ARBA00034005"/>
    </source>
</evidence>
<dbReference type="Gene3D" id="1.10.287.610">
    <property type="entry name" value="Helix hairpin bin"/>
    <property type="match status" value="1"/>
</dbReference>
<dbReference type="Gene3D" id="3.40.50.10190">
    <property type="entry name" value="BRCT domain"/>
    <property type="match status" value="1"/>
</dbReference>
<dbReference type="OrthoDB" id="19145at2759"/>
<dbReference type="InterPro" id="IPR001679">
    <property type="entry name" value="DNA_ligase"/>
</dbReference>
<evidence type="ECO:0000256" key="2">
    <source>
        <dbReference type="ARBA" id="ARBA00022598"/>
    </source>
</evidence>
<evidence type="ECO:0000256" key="1">
    <source>
        <dbReference type="ARBA" id="ARBA00012722"/>
    </source>
</evidence>
<comment type="catalytic activity">
    <reaction evidence="10">
        <text>NAD(+) + (deoxyribonucleotide)n-3'-hydroxyl + 5'-phospho-(deoxyribonucleotide)m = (deoxyribonucleotide)n+m + AMP + beta-nicotinamide D-nucleotide.</text>
        <dbReference type="EC" id="6.5.1.2"/>
    </reaction>
</comment>
<dbReference type="STRING" id="1257118.L8GYR0"/>
<keyword evidence="3" id="KW-0235">DNA replication</keyword>